<name>A0ABT1HV55_STRSD</name>
<proteinExistence type="predicted"/>
<evidence type="ECO:0000313" key="2">
    <source>
        <dbReference type="EMBL" id="MCP2259414.1"/>
    </source>
</evidence>
<reference evidence="2 3" key="1">
    <citation type="submission" date="2022-06" db="EMBL/GenBank/DDBJ databases">
        <title>Genomic Encyclopedia of Archaeal and Bacterial Type Strains, Phase II (KMG-II): from individual species to whole genera.</title>
        <authorList>
            <person name="Goeker M."/>
        </authorList>
    </citation>
    <scope>NUCLEOTIDE SEQUENCE [LARGE SCALE GENOMIC DNA]</scope>
    <source>
        <strain evidence="2 3">DSM 40477</strain>
    </source>
</reference>
<sequence length="106" mass="11156">MPGFETSPENLGRAASDIDGAIGRLEAARRALADAHGDPSAFGASDEGVALGAKWNAAVDARQREVVEAIAMLRDLRAGLDDSRREYEDAERDNSETVGAVEGGSR</sequence>
<dbReference type="EMBL" id="JAMTCP010000016">
    <property type="protein sequence ID" value="MCP2259414.1"/>
    <property type="molecule type" value="Genomic_DNA"/>
</dbReference>
<feature type="compositionally biased region" description="Basic and acidic residues" evidence="1">
    <location>
        <begin position="81"/>
        <end position="95"/>
    </location>
</feature>
<accession>A0ABT1HV55</accession>
<keyword evidence="3" id="KW-1185">Reference proteome</keyword>
<dbReference type="Proteomes" id="UP001205311">
    <property type="component" value="Unassembled WGS sequence"/>
</dbReference>
<evidence type="ECO:0000256" key="1">
    <source>
        <dbReference type="SAM" id="MobiDB-lite"/>
    </source>
</evidence>
<dbReference type="RefSeq" id="WP_253670304.1">
    <property type="nucleotide sequence ID" value="NZ_JAMTCP010000016.1"/>
</dbReference>
<protein>
    <submittedName>
        <fullName evidence="2">Excreted virulence factor EspC, type VII ESX diderm</fullName>
    </submittedName>
</protein>
<dbReference type="Gene3D" id="1.10.287.850">
    <property type="entry name" value="HP0062-like domain"/>
    <property type="match status" value="1"/>
</dbReference>
<organism evidence="2 3">
    <name type="scientific">Streptoalloteichus tenebrarius (strain ATCC 17920 / DSM 40477 / JCM 4838 / CBS 697.72 / NBRC 16177 / NCIMB 11028 / NRRL B-12390 / A12253. 1 / ISP 5477)</name>
    <name type="common">Streptomyces tenebrarius</name>
    <dbReference type="NCBI Taxonomy" id="1933"/>
    <lineage>
        <taxon>Bacteria</taxon>
        <taxon>Bacillati</taxon>
        <taxon>Actinomycetota</taxon>
        <taxon>Actinomycetes</taxon>
        <taxon>Pseudonocardiales</taxon>
        <taxon>Pseudonocardiaceae</taxon>
        <taxon>Streptoalloteichus</taxon>
    </lineage>
</organism>
<evidence type="ECO:0000313" key="3">
    <source>
        <dbReference type="Proteomes" id="UP001205311"/>
    </source>
</evidence>
<feature type="region of interest" description="Disordered" evidence="1">
    <location>
        <begin position="81"/>
        <end position="106"/>
    </location>
</feature>
<comment type="caution">
    <text evidence="2">The sequence shown here is derived from an EMBL/GenBank/DDBJ whole genome shotgun (WGS) entry which is preliminary data.</text>
</comment>
<gene>
    <name evidence="2" type="ORF">LX15_003115</name>
</gene>